<proteinExistence type="predicted"/>
<organism evidence="3 4">
    <name type="scientific">Fomitopsis schrenkii</name>
    <name type="common">Brown rot fungus</name>
    <dbReference type="NCBI Taxonomy" id="2126942"/>
    <lineage>
        <taxon>Eukaryota</taxon>
        <taxon>Fungi</taxon>
        <taxon>Dikarya</taxon>
        <taxon>Basidiomycota</taxon>
        <taxon>Agaricomycotina</taxon>
        <taxon>Agaricomycetes</taxon>
        <taxon>Polyporales</taxon>
        <taxon>Fomitopsis</taxon>
    </lineage>
</organism>
<feature type="compositionally biased region" description="Low complexity" evidence="1">
    <location>
        <begin position="23"/>
        <end position="37"/>
    </location>
</feature>
<dbReference type="Pfam" id="PF12752">
    <property type="entry name" value="SUZ"/>
    <property type="match status" value="1"/>
</dbReference>
<dbReference type="InParanoid" id="S8DIL9"/>
<evidence type="ECO:0000259" key="2">
    <source>
        <dbReference type="PROSITE" id="PS51673"/>
    </source>
</evidence>
<feature type="domain" description="SUZ" evidence="2">
    <location>
        <begin position="70"/>
        <end position="142"/>
    </location>
</feature>
<feature type="compositionally biased region" description="Acidic residues" evidence="1">
    <location>
        <begin position="40"/>
        <end position="57"/>
    </location>
</feature>
<evidence type="ECO:0000313" key="4">
    <source>
        <dbReference type="Proteomes" id="UP000015241"/>
    </source>
</evidence>
<dbReference type="HOGENOM" id="CLU_109005_0_0_1"/>
<feature type="region of interest" description="Disordered" evidence="1">
    <location>
        <begin position="23"/>
        <end position="207"/>
    </location>
</feature>
<dbReference type="eggNOG" id="ENOG502SVU7">
    <property type="taxonomic scope" value="Eukaryota"/>
</dbReference>
<dbReference type="PROSITE" id="PS51673">
    <property type="entry name" value="SUZ"/>
    <property type="match status" value="1"/>
</dbReference>
<evidence type="ECO:0000256" key="1">
    <source>
        <dbReference type="SAM" id="MobiDB-lite"/>
    </source>
</evidence>
<dbReference type="Proteomes" id="UP000015241">
    <property type="component" value="Unassembled WGS sequence"/>
</dbReference>
<reference evidence="3 4" key="1">
    <citation type="journal article" date="2012" name="Science">
        <title>The Paleozoic origin of enzymatic lignin decomposition reconstructed from 31 fungal genomes.</title>
        <authorList>
            <person name="Floudas D."/>
            <person name="Binder M."/>
            <person name="Riley R."/>
            <person name="Barry K."/>
            <person name="Blanchette R.A."/>
            <person name="Henrissat B."/>
            <person name="Martinez A.T."/>
            <person name="Otillar R."/>
            <person name="Spatafora J.W."/>
            <person name="Yadav J.S."/>
            <person name="Aerts A."/>
            <person name="Benoit I."/>
            <person name="Boyd A."/>
            <person name="Carlson A."/>
            <person name="Copeland A."/>
            <person name="Coutinho P.M."/>
            <person name="de Vries R.P."/>
            <person name="Ferreira P."/>
            <person name="Findley K."/>
            <person name="Foster B."/>
            <person name="Gaskell J."/>
            <person name="Glotzer D."/>
            <person name="Gorecki P."/>
            <person name="Heitman J."/>
            <person name="Hesse C."/>
            <person name="Hori C."/>
            <person name="Igarashi K."/>
            <person name="Jurgens J.A."/>
            <person name="Kallen N."/>
            <person name="Kersten P."/>
            <person name="Kohler A."/>
            <person name="Kuees U."/>
            <person name="Kumar T.K.A."/>
            <person name="Kuo A."/>
            <person name="LaButti K."/>
            <person name="Larrondo L.F."/>
            <person name="Lindquist E."/>
            <person name="Ling A."/>
            <person name="Lombard V."/>
            <person name="Lucas S."/>
            <person name="Lundell T."/>
            <person name="Martin R."/>
            <person name="McLaughlin D.J."/>
            <person name="Morgenstern I."/>
            <person name="Morin E."/>
            <person name="Murat C."/>
            <person name="Nagy L.G."/>
            <person name="Nolan M."/>
            <person name="Ohm R.A."/>
            <person name="Patyshakuliyeva A."/>
            <person name="Rokas A."/>
            <person name="Ruiz-Duenas F.J."/>
            <person name="Sabat G."/>
            <person name="Salamov A."/>
            <person name="Samejima M."/>
            <person name="Schmutz J."/>
            <person name="Slot J.C."/>
            <person name="St John F."/>
            <person name="Stenlid J."/>
            <person name="Sun H."/>
            <person name="Sun S."/>
            <person name="Syed K."/>
            <person name="Tsang A."/>
            <person name="Wiebenga A."/>
            <person name="Young D."/>
            <person name="Pisabarro A."/>
            <person name="Eastwood D.C."/>
            <person name="Martin F."/>
            <person name="Cullen D."/>
            <person name="Grigoriev I.V."/>
            <person name="Hibbett D.S."/>
        </authorList>
    </citation>
    <scope>NUCLEOTIDE SEQUENCE</scope>
    <source>
        <strain evidence="4">FP-58527</strain>
    </source>
</reference>
<dbReference type="PANTHER" id="PTHR31796">
    <property type="entry name" value="SUZ DOMAIN-CONTAINING PROTEIN 1"/>
    <property type="match status" value="1"/>
</dbReference>
<sequence>MSVASTSSTMDVWDNSVPDTAPAAHVAKARAPAAVVRDSWDDDDDDDDEEDVAEEETPQSLWENANKKAPMPELVSSGSGTSVALPPPPAAFQPALKILKRPTTGPASPSTSAPSSADVQKSYAEREAKYQAARQRIFKDTARPSATSDATSDVEARTPPPVDTASVKVIRAPRGPPADAPITSADSKSSRGFASKRGGRGAPTPRA</sequence>
<protein>
    <recommendedName>
        <fullName evidence="2">SUZ domain-containing protein</fullName>
    </recommendedName>
</protein>
<dbReference type="AlphaFoldDB" id="S8DIL9"/>
<dbReference type="InterPro" id="IPR039228">
    <property type="entry name" value="SZRD1"/>
</dbReference>
<name>S8DIL9_FOMSC</name>
<evidence type="ECO:0000313" key="3">
    <source>
        <dbReference type="EMBL" id="EPS93426.1"/>
    </source>
</evidence>
<feature type="compositionally biased region" description="Low complexity" evidence="1">
    <location>
        <begin position="92"/>
        <end position="117"/>
    </location>
</feature>
<dbReference type="InterPro" id="IPR024771">
    <property type="entry name" value="SUZ"/>
</dbReference>
<dbReference type="PANTHER" id="PTHR31796:SF2">
    <property type="entry name" value="SUZ DOMAIN-CONTAINING PROTEIN 1"/>
    <property type="match status" value="1"/>
</dbReference>
<dbReference type="STRING" id="743788.S8DIL9"/>
<dbReference type="OrthoDB" id="5373615at2759"/>
<keyword evidence="4" id="KW-1185">Reference proteome</keyword>
<dbReference type="EMBL" id="KE504277">
    <property type="protein sequence ID" value="EPS93426.1"/>
    <property type="molecule type" value="Genomic_DNA"/>
</dbReference>
<gene>
    <name evidence="3" type="ORF">FOMPIDRAFT_1039093</name>
</gene>
<accession>S8DIL9</accession>